<evidence type="ECO:0000313" key="3">
    <source>
        <dbReference type="Proteomes" id="UP001330812"/>
    </source>
</evidence>
<evidence type="ECO:0000256" key="1">
    <source>
        <dbReference type="SAM" id="SignalP"/>
    </source>
</evidence>
<dbReference type="InterPro" id="IPR011044">
    <property type="entry name" value="Quino_amine_DH_bsu"/>
</dbReference>
<proteinExistence type="predicted"/>
<dbReference type="Proteomes" id="UP001330812">
    <property type="component" value="Chromosome"/>
</dbReference>
<dbReference type="PANTHER" id="PTHR47197">
    <property type="entry name" value="PROTEIN NIRF"/>
    <property type="match status" value="1"/>
</dbReference>
<keyword evidence="3" id="KW-1185">Reference proteome</keyword>
<keyword evidence="1" id="KW-0732">Signal</keyword>
<dbReference type="SUPFAM" id="SSF50969">
    <property type="entry name" value="YVTN repeat-like/Quinoprotein amine dehydrogenase"/>
    <property type="match status" value="1"/>
</dbReference>
<dbReference type="InterPro" id="IPR015943">
    <property type="entry name" value="WD40/YVTN_repeat-like_dom_sf"/>
</dbReference>
<dbReference type="Gene3D" id="2.130.10.10">
    <property type="entry name" value="YVTN repeat-like/Quinoprotein amine dehydrogenase"/>
    <property type="match status" value="2"/>
</dbReference>
<evidence type="ECO:0008006" key="4">
    <source>
        <dbReference type="Google" id="ProtNLM"/>
    </source>
</evidence>
<dbReference type="PANTHER" id="PTHR47197:SF3">
    <property type="entry name" value="DIHYDRO-HEME D1 DEHYDROGENASE"/>
    <property type="match status" value="1"/>
</dbReference>
<reference evidence="2 3" key="1">
    <citation type="journal article" date="2015" name="Int. J. Syst. Evol. Microbiol.">
        <title>Amycolatopsis rhabdoformis sp. nov., an actinomycete isolated from a tropical forest soil.</title>
        <authorList>
            <person name="Souza W.R."/>
            <person name="Silva R.E."/>
            <person name="Goodfellow M."/>
            <person name="Busarakam K."/>
            <person name="Figueiro F.S."/>
            <person name="Ferreira D."/>
            <person name="Rodrigues-Filho E."/>
            <person name="Moraes L.A.B."/>
            <person name="Zucchi T.D."/>
        </authorList>
    </citation>
    <scope>NUCLEOTIDE SEQUENCE [LARGE SCALE GENOMIC DNA]</scope>
    <source>
        <strain evidence="2 3">NCIMB 14900</strain>
    </source>
</reference>
<feature type="chain" id="PRO_5046095503" description="Lactonase family protein" evidence="1">
    <location>
        <begin position="24"/>
        <end position="428"/>
    </location>
</feature>
<dbReference type="RefSeq" id="WP_326568821.1">
    <property type="nucleotide sequence ID" value="NZ_CP142149.1"/>
</dbReference>
<evidence type="ECO:0000313" key="2">
    <source>
        <dbReference type="EMBL" id="WSE29863.1"/>
    </source>
</evidence>
<gene>
    <name evidence="2" type="ORF">VSH64_44935</name>
</gene>
<organism evidence="2 3">
    <name type="scientific">Amycolatopsis rhabdoformis</name>
    <dbReference type="NCBI Taxonomy" id="1448059"/>
    <lineage>
        <taxon>Bacteria</taxon>
        <taxon>Bacillati</taxon>
        <taxon>Actinomycetota</taxon>
        <taxon>Actinomycetes</taxon>
        <taxon>Pseudonocardiales</taxon>
        <taxon>Pseudonocardiaceae</taxon>
        <taxon>Amycolatopsis</taxon>
    </lineage>
</organism>
<protein>
    <recommendedName>
        <fullName evidence="4">Lactonase family protein</fullName>
    </recommendedName>
</protein>
<feature type="signal peptide" evidence="1">
    <location>
        <begin position="1"/>
        <end position="23"/>
    </location>
</feature>
<dbReference type="InterPro" id="IPR051200">
    <property type="entry name" value="Host-pathogen_enzymatic-act"/>
</dbReference>
<sequence>MPLHSLSLLLGLALTAAATPAEAAPAPPPDFQGRALVVISDADQVPSAYVDGLLGPREGHDALSTIALATGRTHHTEVSNSVAGAPAALAVSPDGHYAFVAETFGQAGPAATRSSDLAPGTTLSLVDLTAPRIVQQVQVGKRLETADLDPAGDLLAVGLNPADGRGVAFVPFHDGRLGTPTYAQLPGVAPGTRICDVTWHPSGEFLGATLCDAGQVVFARVQRQAGAVTLQPWGPQPAVGKYPFKLVWARDGHHALVNNLQWGPDVEGFWTEAPQGEVASVRFDESPAQHHEVVDRAPTGVSPEGLVLGPDGRSVVTTNLERSYVPAGDPRKTWYSSLSLLTFDPGTGRLGHAGEFPFDGVLPESAVFDASGRYLAVTDFDHFDDRVPGGSVDFWRVTADPLDSRPVLVRTGASIPVQRGPHTIVLVP</sequence>
<dbReference type="EMBL" id="CP142149">
    <property type="protein sequence ID" value="WSE29863.1"/>
    <property type="molecule type" value="Genomic_DNA"/>
</dbReference>
<accession>A0ABZ1I635</accession>
<name>A0ABZ1I635_9PSEU</name>